<keyword evidence="4" id="KW-0328">Glycosyltransferase</keyword>
<evidence type="ECO:0000256" key="5">
    <source>
        <dbReference type="ARBA" id="ARBA00022679"/>
    </source>
</evidence>
<dbReference type="Gene3D" id="3.40.50.2000">
    <property type="entry name" value="Glycogen Phosphorylase B"/>
    <property type="match status" value="2"/>
</dbReference>
<comment type="similarity">
    <text evidence="1">Belongs to the glycosyltransferase group 1 family. Glycosyltransferase 4 subfamily.</text>
</comment>
<accession>W7J0D2</accession>
<dbReference type="PANTHER" id="PTHR47779">
    <property type="entry name" value="SYNTHASE (CCG-9), PUTATIVE (AFU_ORTHOLOGUE AFUA_3G12100)-RELATED"/>
    <property type="match status" value="1"/>
</dbReference>
<dbReference type="eggNOG" id="COG0438">
    <property type="taxonomic scope" value="Bacteria"/>
</dbReference>
<name>W7J0D2_9PSEU</name>
<keyword evidence="3" id="KW-0313">Glucose metabolism</keyword>
<feature type="domain" description="Trehalose synthase N-terminal" evidence="8">
    <location>
        <begin position="39"/>
        <end position="188"/>
    </location>
</feature>
<evidence type="ECO:0000256" key="6">
    <source>
        <dbReference type="ARBA" id="ARBA00023277"/>
    </source>
</evidence>
<dbReference type="GO" id="GO:0016757">
    <property type="term" value="F:glycosyltransferase activity"/>
    <property type="evidence" value="ECO:0007669"/>
    <property type="project" value="UniProtKB-KW"/>
</dbReference>
<dbReference type="Pfam" id="PF00534">
    <property type="entry name" value="Glycos_transf_1"/>
    <property type="match status" value="1"/>
</dbReference>
<reference evidence="9 10" key="1">
    <citation type="journal article" date="2014" name="Genome Announc.">
        <title>Draft Genome Sequence of the Antitrypanosomally Active Sponge-Associated Bacterium Actinokineospora sp. Strain EG49.</title>
        <authorList>
            <person name="Harjes J."/>
            <person name="Ryu T."/>
            <person name="Abdelmohsen U.R."/>
            <person name="Moitinho-Silva L."/>
            <person name="Horn H."/>
            <person name="Ravasi T."/>
            <person name="Hentschel U."/>
        </authorList>
    </citation>
    <scope>NUCLEOTIDE SEQUENCE [LARGE SCALE GENOMIC DNA]</scope>
    <source>
        <strain evidence="9 10">EG49</strain>
    </source>
</reference>
<comment type="subunit">
    <text evidence="2">Homodimer.</text>
</comment>
<evidence type="ECO:0000256" key="1">
    <source>
        <dbReference type="ARBA" id="ARBA00009481"/>
    </source>
</evidence>
<dbReference type="Proteomes" id="UP000019277">
    <property type="component" value="Unassembled WGS sequence"/>
</dbReference>
<protein>
    <submittedName>
        <fullName evidence="9">Trehalose synthase</fullName>
    </submittedName>
</protein>
<keyword evidence="5" id="KW-0808">Transferase</keyword>
<evidence type="ECO:0000313" key="10">
    <source>
        <dbReference type="Proteomes" id="UP000019277"/>
    </source>
</evidence>
<dbReference type="EMBL" id="AYXG01000081">
    <property type="protein sequence ID" value="EWC62371.1"/>
    <property type="molecule type" value="Genomic_DNA"/>
</dbReference>
<proteinExistence type="inferred from homology"/>
<gene>
    <name evidence="9" type="ORF">UO65_2358</name>
</gene>
<dbReference type="STRING" id="909613.UO65_2358"/>
<dbReference type="InterPro" id="IPR052078">
    <property type="entry name" value="Trehalose_Metab_GTase"/>
</dbReference>
<dbReference type="AlphaFoldDB" id="W7J0D2"/>
<keyword evidence="6" id="KW-0119">Carbohydrate metabolism</keyword>
<dbReference type="SUPFAM" id="SSF53756">
    <property type="entry name" value="UDP-Glycosyltransferase/glycogen phosphorylase"/>
    <property type="match status" value="1"/>
</dbReference>
<dbReference type="InterPro" id="IPR001296">
    <property type="entry name" value="Glyco_trans_1"/>
</dbReference>
<sequence length="457" mass="48594">MPVGRYPLNGLRGCLTAARWDRLTAAATRWAATLPTVWHVNSTDNGGGVAEMLRPALGYGHALGLGLRWLVIEADTDFFTTTKRVDNGISGVPGDGGPLGPEQVEGFRRVSREAAADLGRFLRPGDVVVLHDPQTAGLCEHVADRGAIPVWRAHNGADRPNAHTARSSAFLTPFLRRARGLITTRPHFRDVVLDSRMGVPSASITPFIDPMSAKNTDLTADAARSLLVRAGLLAAPDAGHPVVRVGTAPGADVPMVAQVSRWDSVKDMIGVMDSFARTVAPRTDAHLSLIGPQVDGVADDPEAAEYFRLCAAHWERLPRAVRSRVQLCCLPTADPVENARVVNAVQRHAAVITQKSRSEGFGLTVAEAMWKGTPVVATRVGGITAQIPDARHGRAVALPDPDDLFGGAITELLADPATGAAVGHAARERVRDRFLPDSHLHDELSFLGGLVGSEVAA</sequence>
<evidence type="ECO:0000256" key="3">
    <source>
        <dbReference type="ARBA" id="ARBA00022526"/>
    </source>
</evidence>
<dbReference type="InterPro" id="IPR049438">
    <property type="entry name" value="TreT_GT1"/>
</dbReference>
<evidence type="ECO:0000313" key="9">
    <source>
        <dbReference type="EMBL" id="EWC62371.1"/>
    </source>
</evidence>
<feature type="domain" description="Glycosyl transferase family 1" evidence="7">
    <location>
        <begin position="344"/>
        <end position="429"/>
    </location>
</feature>
<evidence type="ECO:0000259" key="7">
    <source>
        <dbReference type="Pfam" id="PF00534"/>
    </source>
</evidence>
<organism evidence="9 10">
    <name type="scientific">Actinokineospora spheciospongiae</name>
    <dbReference type="NCBI Taxonomy" id="909613"/>
    <lineage>
        <taxon>Bacteria</taxon>
        <taxon>Bacillati</taxon>
        <taxon>Actinomycetota</taxon>
        <taxon>Actinomycetes</taxon>
        <taxon>Pseudonocardiales</taxon>
        <taxon>Pseudonocardiaceae</taxon>
        <taxon>Actinokineospora</taxon>
    </lineage>
</organism>
<dbReference type="Pfam" id="PF21269">
    <property type="entry name" value="TreT_GT1"/>
    <property type="match status" value="1"/>
</dbReference>
<keyword evidence="10" id="KW-1185">Reference proteome</keyword>
<dbReference type="PANTHER" id="PTHR47779:SF1">
    <property type="entry name" value="SYNTHASE (CCG-9), PUTATIVE (AFU_ORTHOLOGUE AFUA_3G12100)-RELATED"/>
    <property type="match status" value="1"/>
</dbReference>
<comment type="caution">
    <text evidence="9">The sequence shown here is derived from an EMBL/GenBank/DDBJ whole genome shotgun (WGS) entry which is preliminary data.</text>
</comment>
<evidence type="ECO:0000256" key="4">
    <source>
        <dbReference type="ARBA" id="ARBA00022676"/>
    </source>
</evidence>
<evidence type="ECO:0000256" key="2">
    <source>
        <dbReference type="ARBA" id="ARBA00011738"/>
    </source>
</evidence>
<dbReference type="GO" id="GO:0006006">
    <property type="term" value="P:glucose metabolic process"/>
    <property type="evidence" value="ECO:0007669"/>
    <property type="project" value="UniProtKB-KW"/>
</dbReference>
<evidence type="ECO:0000259" key="8">
    <source>
        <dbReference type="Pfam" id="PF21269"/>
    </source>
</evidence>